<reference evidence="1 2" key="1">
    <citation type="submission" date="2016-10" db="EMBL/GenBank/DDBJ databases">
        <authorList>
            <person name="de Groot N.N."/>
        </authorList>
    </citation>
    <scope>NUCLEOTIDE SEQUENCE [LARGE SCALE GENOMIC DNA]</scope>
    <source>
        <strain evidence="1 2">DSM 12130</strain>
    </source>
</reference>
<gene>
    <name evidence="1" type="ORF">SAMN05660330_01261</name>
</gene>
<dbReference type="EMBL" id="FNJI01000007">
    <property type="protein sequence ID" value="SDO88036.1"/>
    <property type="molecule type" value="Genomic_DNA"/>
</dbReference>
<dbReference type="AlphaFoldDB" id="A0A1H0N693"/>
<evidence type="ECO:0000313" key="2">
    <source>
        <dbReference type="Proteomes" id="UP000199073"/>
    </source>
</evidence>
<keyword evidence="2" id="KW-1185">Reference proteome</keyword>
<protein>
    <recommendedName>
        <fullName evidence="3">Lipoprotein</fullName>
    </recommendedName>
</protein>
<accession>A0A1H0N693</accession>
<organism evidence="1 2">
    <name type="scientific">Desulforhopalus singaporensis</name>
    <dbReference type="NCBI Taxonomy" id="91360"/>
    <lineage>
        <taxon>Bacteria</taxon>
        <taxon>Pseudomonadati</taxon>
        <taxon>Thermodesulfobacteriota</taxon>
        <taxon>Desulfobulbia</taxon>
        <taxon>Desulfobulbales</taxon>
        <taxon>Desulfocapsaceae</taxon>
        <taxon>Desulforhopalus</taxon>
    </lineage>
</organism>
<name>A0A1H0N693_9BACT</name>
<proteinExistence type="predicted"/>
<dbReference type="PROSITE" id="PS51257">
    <property type="entry name" value="PROKAR_LIPOPROTEIN"/>
    <property type="match status" value="1"/>
</dbReference>
<sequence>MRWGENINSMDFIKMLLIVLSVQLGVSACSNPEDEPPIQEKAAMIGEQAAESIKSPIEKAKLAKKLSEQHSKELKQAAEQ</sequence>
<evidence type="ECO:0000313" key="1">
    <source>
        <dbReference type="EMBL" id="SDO88036.1"/>
    </source>
</evidence>
<dbReference type="Proteomes" id="UP000199073">
    <property type="component" value="Unassembled WGS sequence"/>
</dbReference>
<evidence type="ECO:0008006" key="3">
    <source>
        <dbReference type="Google" id="ProtNLM"/>
    </source>
</evidence>